<reference evidence="1" key="1">
    <citation type="submission" date="2016-02" db="EMBL/GenBank/DDBJ databases">
        <title>WGS assembly of Manihot esculenta.</title>
        <authorList>
            <person name="Bredeson J.V."/>
            <person name="Prochnik S.E."/>
            <person name="Lyons J.B."/>
            <person name="Schmutz J."/>
            <person name="Grimwood J."/>
            <person name="Vrebalov J."/>
            <person name="Bart R.S."/>
            <person name="Amuge T."/>
            <person name="Ferguson M.E."/>
            <person name="Green R."/>
            <person name="Putnam N."/>
            <person name="Stites J."/>
            <person name="Rounsley S."/>
            <person name="Rokhsar D.S."/>
        </authorList>
    </citation>
    <scope>NUCLEOTIDE SEQUENCE [LARGE SCALE GENOMIC DNA]</scope>
    <source>
        <tissue evidence="1">Leaf</tissue>
    </source>
</reference>
<protein>
    <submittedName>
        <fullName evidence="1">Uncharacterized protein</fullName>
    </submittedName>
</protein>
<gene>
    <name evidence="1" type="ORF">MANES_18G119200</name>
</gene>
<dbReference type="AlphaFoldDB" id="A0A2C9U4B3"/>
<name>A0A2C9U4B3_MANES</name>
<evidence type="ECO:0000313" key="1">
    <source>
        <dbReference type="EMBL" id="OAY23937.1"/>
    </source>
</evidence>
<accession>A0A2C9U4B3</accession>
<sequence>MLKDASHSSLLHCINVYKSLLHCINVYKSIAAGFTSIIDQIVGFSLQACQDQ</sequence>
<proteinExistence type="predicted"/>
<organism evidence="1">
    <name type="scientific">Manihot esculenta</name>
    <name type="common">Cassava</name>
    <name type="synonym">Jatropha manihot</name>
    <dbReference type="NCBI Taxonomy" id="3983"/>
    <lineage>
        <taxon>Eukaryota</taxon>
        <taxon>Viridiplantae</taxon>
        <taxon>Streptophyta</taxon>
        <taxon>Embryophyta</taxon>
        <taxon>Tracheophyta</taxon>
        <taxon>Spermatophyta</taxon>
        <taxon>Magnoliopsida</taxon>
        <taxon>eudicotyledons</taxon>
        <taxon>Gunneridae</taxon>
        <taxon>Pentapetalae</taxon>
        <taxon>rosids</taxon>
        <taxon>fabids</taxon>
        <taxon>Malpighiales</taxon>
        <taxon>Euphorbiaceae</taxon>
        <taxon>Crotonoideae</taxon>
        <taxon>Manihoteae</taxon>
        <taxon>Manihot</taxon>
    </lineage>
</organism>
<dbReference type="EMBL" id="CM004404">
    <property type="protein sequence ID" value="OAY23937.1"/>
    <property type="molecule type" value="Genomic_DNA"/>
</dbReference>